<organism evidence="2 3">
    <name type="scientific">Pendulispora albinea</name>
    <dbReference type="NCBI Taxonomy" id="2741071"/>
    <lineage>
        <taxon>Bacteria</taxon>
        <taxon>Pseudomonadati</taxon>
        <taxon>Myxococcota</taxon>
        <taxon>Myxococcia</taxon>
        <taxon>Myxococcales</taxon>
        <taxon>Sorangiineae</taxon>
        <taxon>Pendulisporaceae</taxon>
        <taxon>Pendulispora</taxon>
    </lineage>
</organism>
<dbReference type="EMBL" id="CP089984">
    <property type="protein sequence ID" value="WXB19396.1"/>
    <property type="molecule type" value="Genomic_DNA"/>
</dbReference>
<feature type="transmembrane region" description="Helical" evidence="1">
    <location>
        <begin position="94"/>
        <end position="112"/>
    </location>
</feature>
<name>A0ABZ2MA53_9BACT</name>
<feature type="transmembrane region" description="Helical" evidence="1">
    <location>
        <begin position="15"/>
        <end position="36"/>
    </location>
</feature>
<dbReference type="Proteomes" id="UP001370348">
    <property type="component" value="Chromosome"/>
</dbReference>
<keyword evidence="1" id="KW-0472">Membrane</keyword>
<reference evidence="2 3" key="1">
    <citation type="submission" date="2021-12" db="EMBL/GenBank/DDBJ databases">
        <title>Discovery of the Pendulisporaceae a myxobacterial family with distinct sporulation behavior and unique specialized metabolism.</title>
        <authorList>
            <person name="Garcia R."/>
            <person name="Popoff A."/>
            <person name="Bader C.D."/>
            <person name="Loehr J."/>
            <person name="Walesch S."/>
            <person name="Walt C."/>
            <person name="Boldt J."/>
            <person name="Bunk B."/>
            <person name="Haeckl F.J.F.P.J."/>
            <person name="Gunesch A.P."/>
            <person name="Birkelbach J."/>
            <person name="Nuebel U."/>
            <person name="Pietschmann T."/>
            <person name="Bach T."/>
            <person name="Mueller R."/>
        </authorList>
    </citation>
    <scope>NUCLEOTIDE SEQUENCE [LARGE SCALE GENOMIC DNA]</scope>
    <source>
        <strain evidence="2 3">MSr11954</strain>
    </source>
</reference>
<keyword evidence="3" id="KW-1185">Reference proteome</keyword>
<dbReference type="RefSeq" id="WP_394829014.1">
    <property type="nucleotide sequence ID" value="NZ_CP089984.1"/>
</dbReference>
<keyword evidence="1" id="KW-1133">Transmembrane helix</keyword>
<evidence type="ECO:0000313" key="3">
    <source>
        <dbReference type="Proteomes" id="UP001370348"/>
    </source>
</evidence>
<sequence>MIDSEEEQPAREPRWGIHVALLGVAVLVAIGIVASLKSKQRPVRFGPEAGLEILVGFGDAMEQLGRVLGVFVSAGIYILGSTLLAILLRRRRGALWWAHGSALVAVGLLWVADGYEGARRREEYELRARQQVEADEAKRRARAAEEERLRRNCLIGSLSGDRGIESPIVRGRPTKPISYGIQLTLALQCPGANNSPIEAFRLKGKGPGWELPPVERRITPPQATLLFESAGTLSHAPEEGDIDPEAFVLEVRFSESPEWVVRPIDEVRIRNVDVLW</sequence>
<proteinExistence type="predicted"/>
<evidence type="ECO:0000256" key="1">
    <source>
        <dbReference type="SAM" id="Phobius"/>
    </source>
</evidence>
<keyword evidence="1" id="KW-0812">Transmembrane</keyword>
<feature type="transmembrane region" description="Helical" evidence="1">
    <location>
        <begin position="67"/>
        <end position="88"/>
    </location>
</feature>
<protein>
    <submittedName>
        <fullName evidence="2">Uncharacterized protein</fullName>
    </submittedName>
</protein>
<evidence type="ECO:0000313" key="2">
    <source>
        <dbReference type="EMBL" id="WXB19396.1"/>
    </source>
</evidence>
<accession>A0ABZ2MA53</accession>
<gene>
    <name evidence="2" type="ORF">LZC94_19465</name>
</gene>